<keyword evidence="2 10" id="KW-0723">Serine/threonine-protein kinase</keyword>
<dbReference type="GO" id="GO:0005524">
    <property type="term" value="F:ATP binding"/>
    <property type="evidence" value="ECO:0007669"/>
    <property type="project" value="UniProtKB-KW"/>
</dbReference>
<evidence type="ECO:0000259" key="9">
    <source>
        <dbReference type="PROSITE" id="PS50011"/>
    </source>
</evidence>
<protein>
    <recommendedName>
        <fullName evidence="1">non-specific serine/threonine protein kinase</fullName>
        <ecNumber evidence="1">2.7.11.1</ecNumber>
    </recommendedName>
</protein>
<dbReference type="CDD" id="cd14014">
    <property type="entry name" value="STKc_PknB_like"/>
    <property type="match status" value="1"/>
</dbReference>
<evidence type="ECO:0000256" key="4">
    <source>
        <dbReference type="ARBA" id="ARBA00022741"/>
    </source>
</evidence>
<dbReference type="PROSITE" id="PS50011">
    <property type="entry name" value="PROTEIN_KINASE_DOM"/>
    <property type="match status" value="1"/>
</dbReference>
<keyword evidence="8" id="KW-1133">Transmembrane helix</keyword>
<dbReference type="InterPro" id="IPR011009">
    <property type="entry name" value="Kinase-like_dom_sf"/>
</dbReference>
<evidence type="ECO:0000256" key="8">
    <source>
        <dbReference type="SAM" id="Phobius"/>
    </source>
</evidence>
<keyword evidence="6" id="KW-0067">ATP-binding</keyword>
<evidence type="ECO:0000256" key="3">
    <source>
        <dbReference type="ARBA" id="ARBA00022679"/>
    </source>
</evidence>
<feature type="transmembrane region" description="Helical" evidence="8">
    <location>
        <begin position="341"/>
        <end position="365"/>
    </location>
</feature>
<dbReference type="GO" id="GO:0004674">
    <property type="term" value="F:protein serine/threonine kinase activity"/>
    <property type="evidence" value="ECO:0007669"/>
    <property type="project" value="UniProtKB-KW"/>
</dbReference>
<dbReference type="Gene3D" id="3.30.200.20">
    <property type="entry name" value="Phosphorylase Kinase, domain 1"/>
    <property type="match status" value="1"/>
</dbReference>
<feature type="domain" description="Protein kinase" evidence="9">
    <location>
        <begin position="14"/>
        <end position="271"/>
    </location>
</feature>
<evidence type="ECO:0000256" key="5">
    <source>
        <dbReference type="ARBA" id="ARBA00022777"/>
    </source>
</evidence>
<organism evidence="10 11">
    <name type="scientific">Actinomyces graevenitzii</name>
    <dbReference type="NCBI Taxonomy" id="55565"/>
    <lineage>
        <taxon>Bacteria</taxon>
        <taxon>Bacillati</taxon>
        <taxon>Actinomycetota</taxon>
        <taxon>Actinomycetes</taxon>
        <taxon>Actinomycetales</taxon>
        <taxon>Actinomycetaceae</taxon>
        <taxon>Actinomyces</taxon>
    </lineage>
</organism>
<keyword evidence="5 10" id="KW-0418">Kinase</keyword>
<gene>
    <name evidence="10" type="ORF">M3I41_00100</name>
</gene>
<dbReference type="PANTHER" id="PTHR43289:SF6">
    <property type="entry name" value="SERINE_THREONINE-PROTEIN KINASE NEKL-3"/>
    <property type="match status" value="1"/>
</dbReference>
<dbReference type="AlphaFoldDB" id="A0A9E7AQZ6"/>
<keyword evidence="8" id="KW-0812">Transmembrane</keyword>
<name>A0A9E7AQZ6_9ACTO</name>
<evidence type="ECO:0000313" key="10">
    <source>
        <dbReference type="EMBL" id="UQF79722.1"/>
    </source>
</evidence>
<sequence>MIKPEAGLVLQDRYRLIERIAMGGMGEVWRAQDLRSGRVVAAKVMRPELAGDELFLQRLRTEAKNARGLRHPNLAMVLDYGEADGSGWIIMELVQGKPLSELIAEKGTLPPSVILPLLAQTARALQVVHEAGVVHRDVKPSNILVNQEGLAKLLDFGISSGANQLPMTATGMVMGTAQYLAPEQATGAAATAAGDLYSLGVIAYEALAGTRPFTGATAVDIAYAHVNDPVPALPEQVPANVRELIYTLLSKKPSDRPTTAQDLARRLDRIIIALPSDDAVTWNANPPQNWAPAQHEPKTAAKGTPISNKPHSRMPKSNPGANSLWDLLQSSNPTNLSTGTYAIVLVAVLFLVLLLIGLAASAFAVPVRALDGGDMPPASAHSVSNIAEFASREAGAPSISIAQEAL</sequence>
<evidence type="ECO:0000313" key="11">
    <source>
        <dbReference type="Proteomes" id="UP000830236"/>
    </source>
</evidence>
<evidence type="ECO:0000256" key="7">
    <source>
        <dbReference type="SAM" id="MobiDB-lite"/>
    </source>
</evidence>
<evidence type="ECO:0000256" key="1">
    <source>
        <dbReference type="ARBA" id="ARBA00012513"/>
    </source>
</evidence>
<keyword evidence="3" id="KW-0808">Transferase</keyword>
<dbReference type="EMBL" id="CP097095">
    <property type="protein sequence ID" value="UQF79722.1"/>
    <property type="molecule type" value="Genomic_DNA"/>
</dbReference>
<keyword evidence="4" id="KW-0547">Nucleotide-binding</keyword>
<dbReference type="Pfam" id="PF00069">
    <property type="entry name" value="Pkinase"/>
    <property type="match status" value="1"/>
</dbReference>
<keyword evidence="8" id="KW-0472">Membrane</keyword>
<dbReference type="Gene3D" id="1.10.510.10">
    <property type="entry name" value="Transferase(Phosphotransferase) domain 1"/>
    <property type="match status" value="1"/>
</dbReference>
<evidence type="ECO:0000256" key="6">
    <source>
        <dbReference type="ARBA" id="ARBA00022840"/>
    </source>
</evidence>
<evidence type="ECO:0000256" key="2">
    <source>
        <dbReference type="ARBA" id="ARBA00022527"/>
    </source>
</evidence>
<dbReference type="Proteomes" id="UP000830236">
    <property type="component" value="Chromosome"/>
</dbReference>
<dbReference type="KEGG" id="agh:M3I41_00100"/>
<dbReference type="SMART" id="SM00220">
    <property type="entry name" value="S_TKc"/>
    <property type="match status" value="1"/>
</dbReference>
<dbReference type="SUPFAM" id="SSF56112">
    <property type="entry name" value="Protein kinase-like (PK-like)"/>
    <property type="match status" value="1"/>
</dbReference>
<proteinExistence type="predicted"/>
<dbReference type="EC" id="2.7.11.1" evidence="1"/>
<dbReference type="InterPro" id="IPR008271">
    <property type="entry name" value="Ser/Thr_kinase_AS"/>
</dbReference>
<feature type="region of interest" description="Disordered" evidence="7">
    <location>
        <begin position="287"/>
        <end position="320"/>
    </location>
</feature>
<reference evidence="10" key="1">
    <citation type="submission" date="2022-05" db="EMBL/GenBank/DDBJ databases">
        <title>Using nanopore sequencing to obtain complete genomes from saliva samples.</title>
        <authorList>
            <person name="Baker J.L."/>
        </authorList>
    </citation>
    <scope>NUCLEOTIDE SEQUENCE</scope>
    <source>
        <strain evidence="10">JCVI-JB-Ag32</strain>
    </source>
</reference>
<accession>A0A9E7AQZ6</accession>
<dbReference type="FunFam" id="1.10.510.10:FF:000021">
    <property type="entry name" value="Serine/threonine protein kinase"/>
    <property type="match status" value="1"/>
</dbReference>
<dbReference type="InterPro" id="IPR000719">
    <property type="entry name" value="Prot_kinase_dom"/>
</dbReference>
<dbReference type="PROSITE" id="PS00108">
    <property type="entry name" value="PROTEIN_KINASE_ST"/>
    <property type="match status" value="1"/>
</dbReference>
<dbReference type="PANTHER" id="PTHR43289">
    <property type="entry name" value="MITOGEN-ACTIVATED PROTEIN KINASE KINASE KINASE 20-RELATED"/>
    <property type="match status" value="1"/>
</dbReference>